<accession>R9GQ84</accession>
<reference evidence="1 2" key="1">
    <citation type="journal article" date="2013" name="Genome Announc.">
        <title>Draft Genome Sequence of Arcticibacter svalbardensis Strain MN12-7T, a Member of the Family Sphingobacteriaceae Isolated from an Arctic Soil Sample.</title>
        <authorList>
            <person name="Shivaji S."/>
            <person name="Ara S."/>
            <person name="Prasad S."/>
            <person name="Manasa B.P."/>
            <person name="Begum Z."/>
            <person name="Singh A."/>
            <person name="Kumar Pinnaka A."/>
        </authorList>
    </citation>
    <scope>NUCLEOTIDE SEQUENCE [LARGE SCALE GENOMIC DNA]</scope>
    <source>
        <strain evidence="1 2">MN12-7</strain>
    </source>
</reference>
<keyword evidence="2" id="KW-1185">Reference proteome</keyword>
<sequence>MGGYTRDFDKDLVNRIGPGGIVPAFQRYPLERMIGKLKMKVFLAADNVCRAVYKLPIMPDKSL</sequence>
<evidence type="ECO:0000313" key="1">
    <source>
        <dbReference type="EMBL" id="EOR93883.1"/>
    </source>
</evidence>
<evidence type="ECO:0000313" key="2">
    <source>
        <dbReference type="Proteomes" id="UP000014174"/>
    </source>
</evidence>
<dbReference type="OrthoDB" id="9772207at2"/>
<dbReference type="RefSeq" id="WP_016196182.1">
    <property type="nucleotide sequence ID" value="NZ_AQPN01000102.1"/>
</dbReference>
<organism evidence="1 2">
    <name type="scientific">Arcticibacter svalbardensis MN12-7</name>
    <dbReference type="NCBI Taxonomy" id="1150600"/>
    <lineage>
        <taxon>Bacteria</taxon>
        <taxon>Pseudomonadati</taxon>
        <taxon>Bacteroidota</taxon>
        <taxon>Sphingobacteriia</taxon>
        <taxon>Sphingobacteriales</taxon>
        <taxon>Sphingobacteriaceae</taxon>
        <taxon>Arcticibacter</taxon>
    </lineage>
</organism>
<comment type="caution">
    <text evidence="1">The sequence shown here is derived from an EMBL/GenBank/DDBJ whole genome shotgun (WGS) entry which is preliminary data.</text>
</comment>
<name>R9GQ84_9SPHI</name>
<dbReference type="Proteomes" id="UP000014174">
    <property type="component" value="Unassembled WGS sequence"/>
</dbReference>
<dbReference type="AlphaFoldDB" id="R9GQ84"/>
<gene>
    <name evidence="1" type="ORF">ADIARSV_2951</name>
</gene>
<proteinExistence type="predicted"/>
<dbReference type="EMBL" id="AQPN01000102">
    <property type="protein sequence ID" value="EOR93883.1"/>
    <property type="molecule type" value="Genomic_DNA"/>
</dbReference>
<protein>
    <submittedName>
        <fullName evidence="1">Uncharacterized protein</fullName>
    </submittedName>
</protein>